<evidence type="ECO:0000256" key="3">
    <source>
        <dbReference type="ARBA" id="ARBA00023163"/>
    </source>
</evidence>
<evidence type="ECO:0000256" key="2">
    <source>
        <dbReference type="ARBA" id="ARBA00023125"/>
    </source>
</evidence>
<dbReference type="Proteomes" id="UP000471521">
    <property type="component" value="Unassembled WGS sequence"/>
</dbReference>
<evidence type="ECO:0000256" key="1">
    <source>
        <dbReference type="ARBA" id="ARBA00023015"/>
    </source>
</evidence>
<sequence length="92" mass="10440">MDLLSRKYAMQVVCAVGLLGPVRYGELEDAFGEVSSSTLSARLEDLTDAGLLVRERYDEIPPRVEYELTDEGEALREHLDPLLRWAESRDLE</sequence>
<dbReference type="PANTHER" id="PTHR33204:SF18">
    <property type="entry name" value="TRANSCRIPTIONAL REGULATORY PROTEIN"/>
    <property type="match status" value="1"/>
</dbReference>
<proteinExistence type="predicted"/>
<comment type="caution">
    <text evidence="5">The sequence shown here is derived from an EMBL/GenBank/DDBJ whole genome shotgun (WGS) entry which is preliminary data.</text>
</comment>
<dbReference type="InterPro" id="IPR036390">
    <property type="entry name" value="WH_DNA-bd_sf"/>
</dbReference>
<gene>
    <name evidence="5" type="ORF">GRX66_05660</name>
</gene>
<dbReference type="Pfam" id="PF01638">
    <property type="entry name" value="HxlR"/>
    <property type="match status" value="1"/>
</dbReference>
<evidence type="ECO:0000313" key="6">
    <source>
        <dbReference type="Proteomes" id="UP000471521"/>
    </source>
</evidence>
<reference evidence="5 6" key="1">
    <citation type="submission" date="2019-12" db="EMBL/GenBank/DDBJ databases">
        <title>Isolation and characterization of three novel carbon monoxide-oxidizing members of Halobacteria from salione crusts and soils.</title>
        <authorList>
            <person name="Myers M.R."/>
            <person name="King G.M."/>
        </authorList>
    </citation>
    <scope>NUCLEOTIDE SEQUENCE [LARGE SCALE GENOMIC DNA]</scope>
    <source>
        <strain evidence="5 6">PCN9</strain>
    </source>
</reference>
<keyword evidence="3" id="KW-0804">Transcription</keyword>
<feature type="domain" description="HTH hxlR-type" evidence="4">
    <location>
        <begin position="1"/>
        <end position="92"/>
    </location>
</feature>
<dbReference type="InterPro" id="IPR002577">
    <property type="entry name" value="HTH_HxlR"/>
</dbReference>
<dbReference type="Gene3D" id="1.10.10.10">
    <property type="entry name" value="Winged helix-like DNA-binding domain superfamily/Winged helix DNA-binding domain"/>
    <property type="match status" value="1"/>
</dbReference>
<keyword evidence="1" id="KW-0805">Transcription regulation</keyword>
<evidence type="ECO:0000313" key="5">
    <source>
        <dbReference type="EMBL" id="MXR20112.1"/>
    </source>
</evidence>
<protein>
    <submittedName>
        <fullName evidence="5">Transcriptional regulator</fullName>
    </submittedName>
</protein>
<dbReference type="InterPro" id="IPR036388">
    <property type="entry name" value="WH-like_DNA-bd_sf"/>
</dbReference>
<name>A0A6B0SMC0_9EURY</name>
<keyword evidence="6" id="KW-1185">Reference proteome</keyword>
<dbReference type="AlphaFoldDB" id="A0A6B0SMC0"/>
<evidence type="ECO:0000259" key="4">
    <source>
        <dbReference type="PROSITE" id="PS51118"/>
    </source>
</evidence>
<dbReference type="EMBL" id="WUUU01000028">
    <property type="protein sequence ID" value="MXR20112.1"/>
    <property type="molecule type" value="Genomic_DNA"/>
</dbReference>
<accession>A0A6B0SMC0</accession>
<dbReference type="PROSITE" id="PS51118">
    <property type="entry name" value="HTH_HXLR"/>
    <property type="match status" value="1"/>
</dbReference>
<dbReference type="SUPFAM" id="SSF46785">
    <property type="entry name" value="Winged helix' DNA-binding domain"/>
    <property type="match status" value="1"/>
</dbReference>
<dbReference type="GO" id="GO:0003677">
    <property type="term" value="F:DNA binding"/>
    <property type="evidence" value="ECO:0007669"/>
    <property type="project" value="UniProtKB-KW"/>
</dbReference>
<dbReference type="PANTHER" id="PTHR33204">
    <property type="entry name" value="TRANSCRIPTIONAL REGULATOR, MARR FAMILY"/>
    <property type="match status" value="1"/>
</dbReference>
<keyword evidence="2" id="KW-0238">DNA-binding</keyword>
<organism evidence="5 6">
    <name type="scientific">Halobacterium bonnevillei</name>
    <dbReference type="NCBI Taxonomy" id="2692200"/>
    <lineage>
        <taxon>Archaea</taxon>
        <taxon>Methanobacteriati</taxon>
        <taxon>Methanobacteriota</taxon>
        <taxon>Stenosarchaea group</taxon>
        <taxon>Halobacteria</taxon>
        <taxon>Halobacteriales</taxon>
        <taxon>Halobacteriaceae</taxon>
        <taxon>Halobacterium</taxon>
    </lineage>
</organism>